<organism evidence="2 3">
    <name type="scientific">Sinosporangium album</name>
    <dbReference type="NCBI Taxonomy" id="504805"/>
    <lineage>
        <taxon>Bacteria</taxon>
        <taxon>Bacillati</taxon>
        <taxon>Actinomycetota</taxon>
        <taxon>Actinomycetes</taxon>
        <taxon>Streptosporangiales</taxon>
        <taxon>Streptosporangiaceae</taxon>
        <taxon>Sinosporangium</taxon>
    </lineage>
</organism>
<dbReference type="OrthoDB" id="7605323at2"/>
<gene>
    <name evidence="2" type="ORF">SAMN05421505_12730</name>
</gene>
<keyword evidence="3" id="KW-1185">Reference proteome</keyword>
<dbReference type="InterPro" id="IPR002035">
    <property type="entry name" value="VWF_A"/>
</dbReference>
<dbReference type="AlphaFoldDB" id="A0A1G8GG73"/>
<feature type="domain" description="VWFA" evidence="1">
    <location>
        <begin position="15"/>
        <end position="194"/>
    </location>
</feature>
<proteinExistence type="predicted"/>
<dbReference type="CDD" id="cd00198">
    <property type="entry name" value="vWFA"/>
    <property type="match status" value="1"/>
</dbReference>
<evidence type="ECO:0000313" key="2">
    <source>
        <dbReference type="EMBL" id="SDH93392.1"/>
    </source>
</evidence>
<sequence length="267" mass="28663">MSTYSAEINRENPAYLIFLLDHSYSMTGPLAGLSQRSKAQALAKVVNDSLLELVLACKRDIDRPAREYCDVSLIGYSDEVRLLTPNPIVSVPELERTAQAIPSSGSGDGGDLSASFGWITPAAGGKTAMCAALTEAARLAGEWIARHPDALPPIVLNITDGAATDGDPRVQAAHLTNLSTTDGNVLLFNIHLSEIKGHAIFFPAKPPIVVDPNARVLFEASSTIPRQMADLADFPIEPEARGFAFNAEESQLVAFLDLGTRPVRQWV</sequence>
<dbReference type="STRING" id="504805.SAMN05421505_12730"/>
<dbReference type="InterPro" id="IPR036465">
    <property type="entry name" value="vWFA_dom_sf"/>
</dbReference>
<name>A0A1G8GG73_9ACTN</name>
<protein>
    <recommendedName>
        <fullName evidence="1">VWFA domain-containing protein</fullName>
    </recommendedName>
</protein>
<dbReference type="RefSeq" id="WP_093173372.1">
    <property type="nucleotide sequence ID" value="NZ_FNCN01000027.1"/>
</dbReference>
<evidence type="ECO:0000259" key="1">
    <source>
        <dbReference type="PROSITE" id="PS50234"/>
    </source>
</evidence>
<dbReference type="Proteomes" id="UP000198923">
    <property type="component" value="Unassembled WGS sequence"/>
</dbReference>
<dbReference type="Gene3D" id="3.40.50.410">
    <property type="entry name" value="von Willebrand factor, type A domain"/>
    <property type="match status" value="1"/>
</dbReference>
<dbReference type="EMBL" id="FNCN01000027">
    <property type="protein sequence ID" value="SDH93392.1"/>
    <property type="molecule type" value="Genomic_DNA"/>
</dbReference>
<dbReference type="PROSITE" id="PS50234">
    <property type="entry name" value="VWFA"/>
    <property type="match status" value="1"/>
</dbReference>
<dbReference type="SUPFAM" id="SSF53300">
    <property type="entry name" value="vWA-like"/>
    <property type="match status" value="1"/>
</dbReference>
<reference evidence="2 3" key="1">
    <citation type="submission" date="2016-10" db="EMBL/GenBank/DDBJ databases">
        <authorList>
            <person name="de Groot N.N."/>
        </authorList>
    </citation>
    <scope>NUCLEOTIDE SEQUENCE [LARGE SCALE GENOMIC DNA]</scope>
    <source>
        <strain evidence="2 3">CPCC 201354</strain>
    </source>
</reference>
<accession>A0A1G8GG73</accession>
<evidence type="ECO:0000313" key="3">
    <source>
        <dbReference type="Proteomes" id="UP000198923"/>
    </source>
</evidence>